<dbReference type="PANTHER" id="PTHR13322:SF2">
    <property type="entry name" value="INTEGRATOR COMPLEX SUBUNIT 7"/>
    <property type="match status" value="1"/>
</dbReference>
<dbReference type="InterPro" id="IPR056516">
    <property type="entry name" value="INTS7_N"/>
</dbReference>
<dbReference type="AlphaFoldDB" id="A0A9W8DNY6"/>
<protein>
    <recommendedName>
        <fullName evidence="3">Integrator complex subunit 7 N-terminal domain-containing protein</fullName>
    </recommendedName>
</protein>
<evidence type="ECO:0000313" key="5">
    <source>
        <dbReference type="Proteomes" id="UP001150569"/>
    </source>
</evidence>
<dbReference type="InterPro" id="IPR033060">
    <property type="entry name" value="INTS7"/>
</dbReference>
<dbReference type="GO" id="GO:0032039">
    <property type="term" value="C:integrator complex"/>
    <property type="evidence" value="ECO:0007669"/>
    <property type="project" value="InterPro"/>
</dbReference>
<feature type="compositionally biased region" description="Acidic residues" evidence="2">
    <location>
        <begin position="815"/>
        <end position="825"/>
    </location>
</feature>
<accession>A0A9W8DNY6</accession>
<keyword evidence="5" id="KW-1185">Reference proteome</keyword>
<evidence type="ECO:0000259" key="3">
    <source>
        <dbReference type="Pfam" id="PF24436"/>
    </source>
</evidence>
<comment type="similarity">
    <text evidence="1">Belongs to the Integrator subunit 7 family.</text>
</comment>
<organism evidence="4 5">
    <name type="scientific">Tieghemiomyces parasiticus</name>
    <dbReference type="NCBI Taxonomy" id="78921"/>
    <lineage>
        <taxon>Eukaryota</taxon>
        <taxon>Fungi</taxon>
        <taxon>Fungi incertae sedis</taxon>
        <taxon>Zoopagomycota</taxon>
        <taxon>Kickxellomycotina</taxon>
        <taxon>Dimargaritomycetes</taxon>
        <taxon>Dimargaritales</taxon>
        <taxon>Dimargaritaceae</taxon>
        <taxon>Tieghemiomyces</taxon>
    </lineage>
</organism>
<dbReference type="OrthoDB" id="275783at2759"/>
<dbReference type="Pfam" id="PF24436">
    <property type="entry name" value="INTS7_N"/>
    <property type="match status" value="1"/>
</dbReference>
<name>A0A9W8DNY6_9FUNG</name>
<dbReference type="InterPro" id="IPR016024">
    <property type="entry name" value="ARM-type_fold"/>
</dbReference>
<dbReference type="SUPFAM" id="SSF48371">
    <property type="entry name" value="ARM repeat"/>
    <property type="match status" value="1"/>
</dbReference>
<feature type="domain" description="Integrator complex subunit 7 N-terminal" evidence="3">
    <location>
        <begin position="46"/>
        <end position="281"/>
    </location>
</feature>
<dbReference type="Proteomes" id="UP001150569">
    <property type="component" value="Unassembled WGS sequence"/>
</dbReference>
<comment type="caution">
    <text evidence="4">The sequence shown here is derived from an EMBL/GenBank/DDBJ whole genome shotgun (WGS) entry which is preliminary data.</text>
</comment>
<feature type="region of interest" description="Disordered" evidence="2">
    <location>
        <begin position="806"/>
        <end position="846"/>
    </location>
</feature>
<evidence type="ECO:0000313" key="4">
    <source>
        <dbReference type="EMBL" id="KAJ1912404.1"/>
    </source>
</evidence>
<proteinExistence type="inferred from homology"/>
<reference evidence="4" key="1">
    <citation type="submission" date="2022-07" db="EMBL/GenBank/DDBJ databases">
        <title>Phylogenomic reconstructions and comparative analyses of Kickxellomycotina fungi.</title>
        <authorList>
            <person name="Reynolds N.K."/>
            <person name="Stajich J.E."/>
            <person name="Barry K."/>
            <person name="Grigoriev I.V."/>
            <person name="Crous P."/>
            <person name="Smith M.E."/>
        </authorList>
    </citation>
    <scope>NUCLEOTIDE SEQUENCE</scope>
    <source>
        <strain evidence="4">RSA 861</strain>
    </source>
</reference>
<evidence type="ECO:0000256" key="1">
    <source>
        <dbReference type="ARBA" id="ARBA00008565"/>
    </source>
</evidence>
<dbReference type="EMBL" id="JANBPT010000836">
    <property type="protein sequence ID" value="KAJ1912404.1"/>
    <property type="molecule type" value="Genomic_DNA"/>
</dbReference>
<gene>
    <name evidence="4" type="ORF">IWQ60_009677</name>
</gene>
<sequence>MQSSLPLTTLGPLPGLGRRSATSQLDSFGVTKTVGARTSDAAFKRLLELEAACRSAKLGAQVRAVLEFERLFRQCPFPLVVNTGFLKLTELFRSSPNGLRYFLLQTFFRLRPYLDRVLSDSELARRVLAVLGMTDPLARILALRTLGCLAPRLRNRLDVQHAVLRRMSSTHPIEAAAAIHAADQLCQYSPTFPKTLWLTLVHLINDQRTPDVAKCRLIYILRHMHSDPVLAEPARKLCGRWLNRPTHSELALYVLKTAVHLAAHTLVDVDELVDRLFGYLHPAAIQTVPPLWRREALVCLIQLIPRATRHPVRHLWWLGESIRTVRADPQSVRLAFRALDKWLGRPDLPALTPSEIPRWWTLIDHCEAWVVVPSSVLPTDAGEGGAVSKLPDHASPLRAAATLVTLYRTTPVIAPAPVPVDRAARTLRRLATLLVELLRAEHTAARRRAIREAFGHLDRLGELTTPDVRAAVVSDLIGAYERVPTGVRLEFDAKVFRLARHLETLPAYATAADLWLARNSAQVPAAHRLQVAAHVLLAEHSAATHQCADEDDNRERVCHLAFRALLDSMPRDGDVYLVAYRSLRVLAQAGYWRPVDDLLDLLNTAQVESPAVALWRTALGHVQGAETLLLPDTAASPSSSARTPVSTTLLTYHAEISRALAVLHAMESLGHPRRFQIWFLECHRDLRELCRRALFHLQVPADVGATTAVMVDTYALGVVTEDLYRLIHRLVCLRRGFPALDATAHQALATYHLVATMLVYQLCHRARSECDYNKDSPRIETVADPAVVAYYRSILDAEPRAEINTVANSTGGDSMEVDGDGDPDLDAAVSELPADPESPLRHSQRGSADRLAYKLARLLPFDLQAETPPSDAVLCEALELVGTSSLQLPPYWFNSPQLFDLELSADAKTTVHGAPLMAQRDQLYTVKLEGFLQSTDGVAQPTPGPVTQFTAIEILSVVSVQPTLDMTDLDLMANLYQHFLGAEQVPPIPGAISSPALHRFAVHQGAFRGELLITLPMHLPTDANRVVHVHVCCALTNEAACRPYLTNTALTLPIQIEPPTSIAL</sequence>
<dbReference type="PANTHER" id="PTHR13322">
    <property type="entry name" value="C1ORF73 PROTEIN"/>
    <property type="match status" value="1"/>
</dbReference>
<evidence type="ECO:0000256" key="2">
    <source>
        <dbReference type="SAM" id="MobiDB-lite"/>
    </source>
</evidence>
<dbReference type="GO" id="GO:0034472">
    <property type="term" value="P:snRNA 3'-end processing"/>
    <property type="evidence" value="ECO:0007669"/>
    <property type="project" value="TreeGrafter"/>
</dbReference>